<proteinExistence type="predicted"/>
<feature type="region of interest" description="Disordered" evidence="1">
    <location>
        <begin position="111"/>
        <end position="130"/>
    </location>
</feature>
<accession>A0ABM5BLC0</accession>
<dbReference type="RefSeq" id="XP_072797194.1">
    <property type="nucleotide sequence ID" value="XM_072941093.1"/>
</dbReference>
<gene>
    <name evidence="3" type="primary">LOC116283999</name>
</gene>
<name>A0ABM5BLC0_VICPA</name>
<reference evidence="3" key="1">
    <citation type="submission" date="2025-08" db="UniProtKB">
        <authorList>
            <consortium name="RefSeq"/>
        </authorList>
    </citation>
    <scope>IDENTIFICATION</scope>
</reference>
<feature type="compositionally biased region" description="Basic and acidic residues" evidence="1">
    <location>
        <begin position="177"/>
        <end position="187"/>
    </location>
</feature>
<feature type="region of interest" description="Disordered" evidence="1">
    <location>
        <begin position="169"/>
        <end position="188"/>
    </location>
</feature>
<organism evidence="2 3">
    <name type="scientific">Vicugna pacos</name>
    <name type="common">Alpaca</name>
    <name type="synonym">Lama pacos</name>
    <dbReference type="NCBI Taxonomy" id="30538"/>
    <lineage>
        <taxon>Eukaryota</taxon>
        <taxon>Metazoa</taxon>
        <taxon>Chordata</taxon>
        <taxon>Craniata</taxon>
        <taxon>Vertebrata</taxon>
        <taxon>Euteleostomi</taxon>
        <taxon>Mammalia</taxon>
        <taxon>Eutheria</taxon>
        <taxon>Laurasiatheria</taxon>
        <taxon>Artiodactyla</taxon>
        <taxon>Tylopoda</taxon>
        <taxon>Camelidae</taxon>
        <taxon>Vicugna</taxon>
    </lineage>
</organism>
<dbReference type="GeneID" id="116283999"/>
<feature type="region of interest" description="Disordered" evidence="1">
    <location>
        <begin position="139"/>
        <end position="159"/>
    </location>
</feature>
<evidence type="ECO:0000313" key="3">
    <source>
        <dbReference type="RefSeq" id="XP_072797194.1"/>
    </source>
</evidence>
<sequence>MASACSYCLLFVTYKCFLEFQSRWWGSRTTSSPLLATTAKPQLAAKQPLGKKKDWKLTKKVFNWKQKEGTTAGPKLWDNMECTNICSTGVPERGEREDLRKLLKRQYLKTSPTWERKHSPKSTQRGTHQGTVIKLTKIKGSRGQEKTQSYHRSQQQGEPIRGQMASLLAPVSPGYHPGHESWKRCDQLPRSGFHRGRASYLPPGSSVGTQNVIKYHPPAYKTDYNT</sequence>
<feature type="compositionally biased region" description="Polar residues" evidence="1">
    <location>
        <begin position="146"/>
        <end position="157"/>
    </location>
</feature>
<protein>
    <submittedName>
        <fullName evidence="3">Uncharacterized protein</fullName>
    </submittedName>
</protein>
<feature type="compositionally biased region" description="Polar residues" evidence="1">
    <location>
        <begin position="121"/>
        <end position="130"/>
    </location>
</feature>
<dbReference type="Proteomes" id="UP001652581">
    <property type="component" value="Chromosome 17"/>
</dbReference>
<evidence type="ECO:0000313" key="2">
    <source>
        <dbReference type="Proteomes" id="UP001652581"/>
    </source>
</evidence>
<keyword evidence="2" id="KW-1185">Reference proteome</keyword>
<evidence type="ECO:0000256" key="1">
    <source>
        <dbReference type="SAM" id="MobiDB-lite"/>
    </source>
</evidence>